<accession>A0ABR5ZRT4</accession>
<feature type="transmembrane region" description="Helical" evidence="5">
    <location>
        <begin position="307"/>
        <end position="330"/>
    </location>
</feature>
<dbReference type="Pfam" id="PF00528">
    <property type="entry name" value="BPD_transp_1"/>
    <property type="match status" value="1"/>
</dbReference>
<evidence type="ECO:0000256" key="1">
    <source>
        <dbReference type="ARBA" id="ARBA00004651"/>
    </source>
</evidence>
<feature type="transmembrane region" description="Helical" evidence="5">
    <location>
        <begin position="455"/>
        <end position="480"/>
    </location>
</feature>
<proteinExistence type="predicted"/>
<comment type="subcellular location">
    <subcellularLocation>
        <location evidence="1">Cell membrane</location>
        <topology evidence="1">Multi-pass membrane protein</topology>
    </subcellularLocation>
</comment>
<protein>
    <recommendedName>
        <fullName evidence="6">ABC transmembrane type-1 domain-containing protein</fullName>
    </recommendedName>
</protein>
<dbReference type="SUPFAM" id="SSF161098">
    <property type="entry name" value="MetI-like"/>
    <property type="match status" value="1"/>
</dbReference>
<keyword evidence="2 5" id="KW-0812">Transmembrane</keyword>
<feature type="transmembrane region" description="Helical" evidence="5">
    <location>
        <begin position="342"/>
        <end position="360"/>
    </location>
</feature>
<feature type="transmembrane region" description="Helical" evidence="5">
    <location>
        <begin position="230"/>
        <end position="248"/>
    </location>
</feature>
<dbReference type="InterPro" id="IPR000515">
    <property type="entry name" value="MetI-like"/>
</dbReference>
<name>A0ABR5ZRT4_9PROT</name>
<comment type="caution">
    <text evidence="7">The sequence shown here is derived from an EMBL/GenBank/DDBJ whole genome shotgun (WGS) entry which is preliminary data.</text>
</comment>
<gene>
    <name evidence="7" type="ORF">CPA56_03395</name>
</gene>
<evidence type="ECO:0000256" key="2">
    <source>
        <dbReference type="ARBA" id="ARBA00022692"/>
    </source>
</evidence>
<sequence>MKRRNWPLAYLPRLENRCLRWFMAYHGRGLSCCFLVVGALYGLYRGCGFTFFPPLSSPWEDVFWTLGKVAAALLLAALGHCVLLSMAACSADVRHVLIRITAFLAEIPSFCLLGFCCAVLSPFWSVAGLAFFSLLTRSVHATLKAGNRIPSSFLKTARALRLGRWQSFWRLHVPFAFPELVRAVLRDLPGFWLQILGGELIISLFLSQSAPGLGGAFLSALKGGETGVRLIILFLMLGLILLVQHGLIGPLRGYGRHYAVCDLTQLGKDRRDDRTFSWRKHCVAGILGTVLTSILLSYGFWGNPDPLSLLVITVCMIGGFWGFAGGLLLGASDGVKKLGRQYCLIGGVVPLFLFCLASPFPIPTVFMPALAVTGLSGWTFFQYDSASSGRQFVMMGKYLRLPLLSSWKDVRFPLLCPALLQASVVSLPFFWDNVYLAAFLEKGTLHLPILRAHAYGMQAVLLCLMTLLAISVRWGIFLPLQERMAHRYRI</sequence>
<feature type="transmembrane region" description="Helical" evidence="5">
    <location>
        <begin position="96"/>
        <end position="115"/>
    </location>
</feature>
<reference evidence="7 8" key="1">
    <citation type="submission" date="2017-10" db="EMBL/GenBank/DDBJ databases">
        <authorList>
            <person name="Jakob F."/>
        </authorList>
    </citation>
    <scope>NUCLEOTIDE SEQUENCE [LARGE SCALE GENOMIC DNA]</scope>
    <source>
        <strain evidence="7 8">TMW 2.1889</strain>
    </source>
</reference>
<feature type="domain" description="ABC transmembrane type-1" evidence="6">
    <location>
        <begin position="93"/>
        <end position="242"/>
    </location>
</feature>
<dbReference type="Proteomes" id="UP000765338">
    <property type="component" value="Unassembled WGS sequence"/>
</dbReference>
<evidence type="ECO:0000313" key="8">
    <source>
        <dbReference type="Proteomes" id="UP000765338"/>
    </source>
</evidence>
<keyword evidence="8" id="KW-1185">Reference proteome</keyword>
<dbReference type="Gene3D" id="1.10.3720.10">
    <property type="entry name" value="MetI-like"/>
    <property type="match status" value="1"/>
</dbReference>
<feature type="transmembrane region" description="Helical" evidence="5">
    <location>
        <begin position="281"/>
        <end position="301"/>
    </location>
</feature>
<dbReference type="InterPro" id="IPR035906">
    <property type="entry name" value="MetI-like_sf"/>
</dbReference>
<evidence type="ECO:0000256" key="4">
    <source>
        <dbReference type="ARBA" id="ARBA00023136"/>
    </source>
</evidence>
<organism evidence="7 8">
    <name type="scientific">Bombella mellum</name>
    <dbReference type="NCBI Taxonomy" id="2039288"/>
    <lineage>
        <taxon>Bacteria</taxon>
        <taxon>Pseudomonadati</taxon>
        <taxon>Pseudomonadota</taxon>
        <taxon>Alphaproteobacteria</taxon>
        <taxon>Acetobacterales</taxon>
        <taxon>Acetobacteraceae</taxon>
        <taxon>Bombella</taxon>
    </lineage>
</organism>
<feature type="transmembrane region" description="Helical" evidence="5">
    <location>
        <begin position="63"/>
        <end position="84"/>
    </location>
</feature>
<dbReference type="RefSeq" id="WP_182040654.1">
    <property type="nucleotide sequence ID" value="NZ_PDLY01000002.1"/>
</dbReference>
<keyword evidence="3 5" id="KW-1133">Transmembrane helix</keyword>
<evidence type="ECO:0000256" key="3">
    <source>
        <dbReference type="ARBA" id="ARBA00022989"/>
    </source>
</evidence>
<keyword evidence="4 5" id="KW-0472">Membrane</keyword>
<dbReference type="EMBL" id="PDLY01000002">
    <property type="protein sequence ID" value="MBA5727036.1"/>
    <property type="molecule type" value="Genomic_DNA"/>
</dbReference>
<evidence type="ECO:0000259" key="6">
    <source>
        <dbReference type="Pfam" id="PF00528"/>
    </source>
</evidence>
<feature type="transmembrane region" description="Helical" evidence="5">
    <location>
        <begin position="21"/>
        <end position="43"/>
    </location>
</feature>
<evidence type="ECO:0000256" key="5">
    <source>
        <dbReference type="SAM" id="Phobius"/>
    </source>
</evidence>
<evidence type="ECO:0000313" key="7">
    <source>
        <dbReference type="EMBL" id="MBA5727036.1"/>
    </source>
</evidence>